<dbReference type="GO" id="GO:0005886">
    <property type="term" value="C:plasma membrane"/>
    <property type="evidence" value="ECO:0007669"/>
    <property type="project" value="UniProtKB-SubCell"/>
</dbReference>
<dbReference type="InterPro" id="IPR038377">
    <property type="entry name" value="Na/Glc_symporter_sf"/>
</dbReference>
<dbReference type="EMBL" id="JAUNQW010000009">
    <property type="protein sequence ID" value="MDO5457336.1"/>
    <property type="molecule type" value="Genomic_DNA"/>
</dbReference>
<organism evidence="15 16">
    <name type="scientific">Atopococcus tabaci</name>
    <dbReference type="NCBI Taxonomy" id="269774"/>
    <lineage>
        <taxon>Bacteria</taxon>
        <taxon>Bacillati</taxon>
        <taxon>Bacillota</taxon>
        <taxon>Bacilli</taxon>
        <taxon>Lactobacillales</taxon>
        <taxon>Carnobacteriaceae</taxon>
        <taxon>Atopococcus</taxon>
    </lineage>
</organism>
<proteinExistence type="inferred from homology"/>
<comment type="caution">
    <text evidence="15">The sequence shown here is derived from an EMBL/GenBank/DDBJ whole genome shotgun (WGS) entry which is preliminary data.</text>
</comment>
<dbReference type="CDD" id="cd11475">
    <property type="entry name" value="SLC5sbd_PutP"/>
    <property type="match status" value="1"/>
</dbReference>
<dbReference type="AlphaFoldDB" id="A0AA43ZRY7"/>
<evidence type="ECO:0000256" key="4">
    <source>
        <dbReference type="ARBA" id="ARBA00022475"/>
    </source>
</evidence>
<dbReference type="Pfam" id="PF00474">
    <property type="entry name" value="SSF"/>
    <property type="match status" value="1"/>
</dbReference>
<evidence type="ECO:0000256" key="7">
    <source>
        <dbReference type="ARBA" id="ARBA00022989"/>
    </source>
</evidence>
<evidence type="ECO:0000256" key="8">
    <source>
        <dbReference type="ARBA" id="ARBA00023053"/>
    </source>
</evidence>
<keyword evidence="7 14" id="KW-1133">Transmembrane helix</keyword>
<protein>
    <recommendedName>
        <fullName evidence="14">Sodium/proline symporter</fullName>
    </recommendedName>
    <alternativeName>
        <fullName evidence="14">Proline permease</fullName>
    </alternativeName>
</protein>
<dbReference type="InterPro" id="IPR018212">
    <property type="entry name" value="Na/solute_symporter_CS"/>
</dbReference>
<dbReference type="Proteomes" id="UP001171751">
    <property type="component" value="Unassembled WGS sequence"/>
</dbReference>
<comment type="similarity">
    <text evidence="2 13">Belongs to the sodium:solute symporter (SSF) (TC 2.A.21) family.</text>
</comment>
<keyword evidence="10 14" id="KW-0472">Membrane</keyword>
<dbReference type="InterPro" id="IPR001734">
    <property type="entry name" value="Na/solute_symporter"/>
</dbReference>
<keyword evidence="4 14" id="KW-1003">Cell membrane</keyword>
<feature type="transmembrane region" description="Helical" evidence="14">
    <location>
        <begin position="527"/>
        <end position="548"/>
    </location>
</feature>
<feature type="transmembrane region" description="Helical" evidence="14">
    <location>
        <begin position="246"/>
        <end position="269"/>
    </location>
</feature>
<feature type="transmembrane region" description="Helical" evidence="14">
    <location>
        <begin position="177"/>
        <end position="201"/>
    </location>
</feature>
<keyword evidence="14" id="KW-0029">Amino-acid transport</keyword>
<evidence type="ECO:0000256" key="1">
    <source>
        <dbReference type="ARBA" id="ARBA00004651"/>
    </source>
</evidence>
<feature type="transmembrane region" description="Helical" evidence="14">
    <location>
        <begin position="53"/>
        <end position="74"/>
    </location>
</feature>
<evidence type="ECO:0000256" key="14">
    <source>
        <dbReference type="RuleBase" id="RU366012"/>
    </source>
</evidence>
<evidence type="ECO:0000256" key="3">
    <source>
        <dbReference type="ARBA" id="ARBA00022448"/>
    </source>
</evidence>
<dbReference type="PANTHER" id="PTHR48086:SF3">
    <property type="entry name" value="SODIUM_PROLINE SYMPORTER"/>
    <property type="match status" value="1"/>
</dbReference>
<keyword evidence="8 14" id="KW-0915">Sodium</keyword>
<keyword evidence="6 14" id="KW-0769">Symport</keyword>
<feature type="transmembrane region" description="Helical" evidence="14">
    <location>
        <begin position="393"/>
        <end position="423"/>
    </location>
</feature>
<dbReference type="PROSITE" id="PS50283">
    <property type="entry name" value="NA_SOLUT_SYMP_3"/>
    <property type="match status" value="1"/>
</dbReference>
<dbReference type="GO" id="GO:0031402">
    <property type="term" value="F:sodium ion binding"/>
    <property type="evidence" value="ECO:0007669"/>
    <property type="project" value="UniProtKB-UniRule"/>
</dbReference>
<comment type="subcellular location">
    <subcellularLocation>
        <location evidence="1 14">Cell membrane</location>
        <topology evidence="1 14">Multi-pass membrane protein</topology>
    </subcellularLocation>
</comment>
<comment type="function">
    <text evidence="14">Catalyzes the sodium-dependent uptake of extracellular L-proline.</text>
</comment>
<feature type="transmembrane region" description="Helical" evidence="14">
    <location>
        <begin position="125"/>
        <end position="143"/>
    </location>
</feature>
<dbReference type="InterPro" id="IPR011851">
    <property type="entry name" value="Na/Pro_symporter"/>
</dbReference>
<keyword evidence="3 14" id="KW-0813">Transport</keyword>
<evidence type="ECO:0000256" key="6">
    <source>
        <dbReference type="ARBA" id="ARBA00022847"/>
    </source>
</evidence>
<feature type="transmembrane region" description="Helical" evidence="14">
    <location>
        <begin position="310"/>
        <end position="333"/>
    </location>
</feature>
<dbReference type="NCBIfam" id="TIGR00813">
    <property type="entry name" value="sss"/>
    <property type="match status" value="1"/>
</dbReference>
<keyword evidence="5 14" id="KW-0812">Transmembrane</keyword>
<reference evidence="15" key="1">
    <citation type="submission" date="2023-07" db="EMBL/GenBank/DDBJ databases">
        <title>Between Cages and Wild: Unraveling the Impact of Captivity on Animal Microbiomes and Antimicrobial Resistance.</title>
        <authorList>
            <person name="Schmartz G.P."/>
            <person name="Rehner J."/>
            <person name="Schuff M.J."/>
            <person name="Becker S.L."/>
            <person name="Kravczyk M."/>
            <person name="Gurevich A."/>
            <person name="Francke R."/>
            <person name="Mueller R."/>
            <person name="Keller V."/>
            <person name="Keller A."/>
        </authorList>
    </citation>
    <scope>NUCLEOTIDE SEQUENCE</scope>
    <source>
        <strain evidence="15">S39M_St_73</strain>
    </source>
</reference>
<keyword evidence="11 14" id="KW-0739">Sodium transport</keyword>
<evidence type="ECO:0000256" key="9">
    <source>
        <dbReference type="ARBA" id="ARBA00023065"/>
    </source>
</evidence>
<evidence type="ECO:0000256" key="2">
    <source>
        <dbReference type="ARBA" id="ARBA00006434"/>
    </source>
</evidence>
<feature type="transmembrane region" description="Helical" evidence="14">
    <location>
        <begin position="470"/>
        <end position="491"/>
    </location>
</feature>
<name>A0AA43ZRY7_9LACT</name>
<feature type="transmembrane region" description="Helical" evidence="14">
    <location>
        <begin position="503"/>
        <end position="521"/>
    </location>
</feature>
<evidence type="ECO:0000256" key="11">
    <source>
        <dbReference type="ARBA" id="ARBA00023201"/>
    </source>
</evidence>
<evidence type="ECO:0000256" key="13">
    <source>
        <dbReference type="RuleBase" id="RU362091"/>
    </source>
</evidence>
<feature type="transmembrane region" description="Helical" evidence="14">
    <location>
        <begin position="213"/>
        <end position="234"/>
    </location>
</feature>
<feature type="transmembrane region" description="Helical" evidence="14">
    <location>
        <begin position="444"/>
        <end position="464"/>
    </location>
</feature>
<dbReference type="PANTHER" id="PTHR48086">
    <property type="entry name" value="SODIUM/PROLINE SYMPORTER-RELATED"/>
    <property type="match status" value="1"/>
</dbReference>
<keyword evidence="9 14" id="KW-0406">Ion transport</keyword>
<dbReference type="GO" id="GO:0015824">
    <property type="term" value="P:proline transport"/>
    <property type="evidence" value="ECO:0007669"/>
    <property type="project" value="UniProtKB-UniRule"/>
</dbReference>
<comment type="catalytic activity">
    <reaction evidence="12">
        <text>L-proline(in) + Na(+)(in) = L-proline(out) + Na(+)(out)</text>
        <dbReference type="Rhea" id="RHEA:28967"/>
        <dbReference type="ChEBI" id="CHEBI:29101"/>
        <dbReference type="ChEBI" id="CHEBI:60039"/>
    </reaction>
</comment>
<accession>A0AA43ZRY7</accession>
<dbReference type="InterPro" id="IPR050277">
    <property type="entry name" value="Sodium:Solute_Symporter"/>
</dbReference>
<evidence type="ECO:0000256" key="5">
    <source>
        <dbReference type="ARBA" id="ARBA00022692"/>
    </source>
</evidence>
<sequence>MGISLSIGFLCVRRLSSGGRDNERHHSGYTVPVVQYNQKESREDMTSVFQDKLMIGLAMALYMSVIIGIGLYYAKRSHSSTDEYFLGGRSLGPYVTALSAGASDMSGWLLMGLPGLAYWIGIGDAFWTAVGLAVGTYLNWLIIARRLRVYSHIADNAVTIPDFFSNRFMEKEEDRKSILAIASLFILIFFIIYAASCFVTVGKLFSALFGLNYVWMMIAGALFVFIYTYLGGFLAESTSDFLQGIVMILALVTVLITGTVAAGGVGAVIENAQNIPGFLDFFGKATPQLDASGQQIMENGLPGFGSREDLGWVTIISNLAWGLGYFGVPQVLLRFMAIRDADEIKVARRVGTVWAVVSLFAAIVIGMIGRVLLPNQFTSLTAAENIFALLAQSLMPAFVAGIVMAGILAATISSADSYLLIAASAVSKNIYKGIFRKKATDRQVMAVTRITLIVTTILGILFALDENSVIFNIVSFAWAGFGATFGPALLFSLFSKRVTRQGILAGMVTGGLTVLIWNLMLSQFGGIFSIYELLPAFILSCLAIILISSKTQTSQAVREQHIRYITELEKEN</sequence>
<dbReference type="GO" id="GO:0005298">
    <property type="term" value="F:proline:sodium symporter activity"/>
    <property type="evidence" value="ECO:0007669"/>
    <property type="project" value="UniProtKB-UniRule"/>
</dbReference>
<evidence type="ECO:0000256" key="10">
    <source>
        <dbReference type="ARBA" id="ARBA00023136"/>
    </source>
</evidence>
<feature type="transmembrane region" description="Helical" evidence="14">
    <location>
        <begin position="353"/>
        <end position="373"/>
    </location>
</feature>
<dbReference type="PROSITE" id="PS00456">
    <property type="entry name" value="NA_SOLUT_SYMP_1"/>
    <property type="match status" value="1"/>
</dbReference>
<keyword evidence="16" id="KW-1185">Reference proteome</keyword>
<dbReference type="Gene3D" id="1.20.1730.10">
    <property type="entry name" value="Sodium/glucose cotransporter"/>
    <property type="match status" value="1"/>
</dbReference>
<evidence type="ECO:0000313" key="16">
    <source>
        <dbReference type="Proteomes" id="UP001171751"/>
    </source>
</evidence>
<gene>
    <name evidence="15" type="ORF">Q4F26_03240</name>
</gene>
<evidence type="ECO:0000256" key="12">
    <source>
        <dbReference type="ARBA" id="ARBA00033708"/>
    </source>
</evidence>
<evidence type="ECO:0000313" key="15">
    <source>
        <dbReference type="EMBL" id="MDO5457336.1"/>
    </source>
</evidence>